<dbReference type="PANTHER" id="PTHR43072">
    <property type="entry name" value="N-ACETYLTRANSFERASE"/>
    <property type="match status" value="1"/>
</dbReference>
<dbReference type="Pfam" id="PF13420">
    <property type="entry name" value="Acetyltransf_4"/>
    <property type="match status" value="1"/>
</dbReference>
<dbReference type="OrthoDB" id="9798006at2"/>
<dbReference type="Proteomes" id="UP000092714">
    <property type="component" value="Unassembled WGS sequence"/>
</dbReference>
<protein>
    <submittedName>
        <fullName evidence="4">Phosphinothricin acetyltransferase</fullName>
    </submittedName>
</protein>
<evidence type="ECO:0000259" key="3">
    <source>
        <dbReference type="PROSITE" id="PS51186"/>
    </source>
</evidence>
<dbReference type="AlphaFoldDB" id="A0A1B8RQ05"/>
<dbReference type="InterPro" id="IPR000182">
    <property type="entry name" value="GNAT_dom"/>
</dbReference>
<evidence type="ECO:0000256" key="2">
    <source>
        <dbReference type="ARBA" id="ARBA00023315"/>
    </source>
</evidence>
<keyword evidence="2" id="KW-0012">Acyltransferase</keyword>
<dbReference type="Gene3D" id="3.40.630.30">
    <property type="match status" value="1"/>
</dbReference>
<reference evidence="4 5" key="1">
    <citation type="submission" date="2016-06" db="EMBL/GenBank/DDBJ databases">
        <authorList>
            <person name="Kjaerup R.B."/>
            <person name="Dalgaard T.S."/>
            <person name="Juul-Madsen H.R."/>
        </authorList>
    </citation>
    <scope>NUCLEOTIDE SEQUENCE [LARGE SCALE GENOMIC DNA]</scope>
    <source>
        <strain evidence="4 5">373-A1</strain>
    </source>
</reference>
<proteinExistence type="predicted"/>
<dbReference type="InterPro" id="IPR016181">
    <property type="entry name" value="Acyl_CoA_acyltransferase"/>
</dbReference>
<feature type="domain" description="N-acetyltransferase" evidence="3">
    <location>
        <begin position="1"/>
        <end position="160"/>
    </location>
</feature>
<evidence type="ECO:0000313" key="5">
    <source>
        <dbReference type="Proteomes" id="UP000092714"/>
    </source>
</evidence>
<name>A0A1B8RQ05_9CLOT</name>
<organism evidence="4 5">
    <name type="scientific">Clostridium paraputrificum</name>
    <dbReference type="NCBI Taxonomy" id="29363"/>
    <lineage>
        <taxon>Bacteria</taxon>
        <taxon>Bacillati</taxon>
        <taxon>Bacillota</taxon>
        <taxon>Clostridia</taxon>
        <taxon>Eubacteriales</taxon>
        <taxon>Clostridiaceae</taxon>
        <taxon>Clostridium</taxon>
    </lineage>
</organism>
<keyword evidence="1 4" id="KW-0808">Transferase</keyword>
<dbReference type="eggNOG" id="COG1247">
    <property type="taxonomic scope" value="Bacteria"/>
</dbReference>
<keyword evidence="5" id="KW-1185">Reference proteome</keyword>
<dbReference type="PANTHER" id="PTHR43072:SF23">
    <property type="entry name" value="UPF0039 PROTEIN C11D3.02C"/>
    <property type="match status" value="1"/>
</dbReference>
<dbReference type="CDD" id="cd04301">
    <property type="entry name" value="NAT_SF"/>
    <property type="match status" value="1"/>
</dbReference>
<dbReference type="PROSITE" id="PS51186">
    <property type="entry name" value="GNAT"/>
    <property type="match status" value="1"/>
</dbReference>
<evidence type="ECO:0000313" key="4">
    <source>
        <dbReference type="EMBL" id="OBY10911.1"/>
    </source>
</evidence>
<sequence>MIREVKLSDAKAIVDIYNYYILNTNITFEEKQLTVDDMEERIIEKTAKHPWIVYEMNGQVIGYAYLSGWHSRSAYRYSNEVSIYLDRNEKGHGIGKELFANLLEISKDYGVHTIVSGITIPNAESISLHEKFGFKKIAEFKEIGFKNNKWLNVGYWQKIL</sequence>
<evidence type="ECO:0000256" key="1">
    <source>
        <dbReference type="ARBA" id="ARBA00022679"/>
    </source>
</evidence>
<dbReference type="EMBL" id="MAPZ01000019">
    <property type="protein sequence ID" value="OBY10911.1"/>
    <property type="molecule type" value="Genomic_DNA"/>
</dbReference>
<comment type="caution">
    <text evidence="4">The sequence shown here is derived from an EMBL/GenBank/DDBJ whole genome shotgun (WGS) entry which is preliminary data.</text>
</comment>
<dbReference type="GO" id="GO:0016747">
    <property type="term" value="F:acyltransferase activity, transferring groups other than amino-acyl groups"/>
    <property type="evidence" value="ECO:0007669"/>
    <property type="project" value="InterPro"/>
</dbReference>
<dbReference type="SUPFAM" id="SSF55729">
    <property type="entry name" value="Acyl-CoA N-acyltransferases (Nat)"/>
    <property type="match status" value="1"/>
</dbReference>
<accession>A0A1B8RQ05</accession>
<dbReference type="RefSeq" id="WP_065254573.1">
    <property type="nucleotide sequence ID" value="NZ_JADNCG010000001.1"/>
</dbReference>
<gene>
    <name evidence="4" type="ORF">CP373A1_10480</name>
</gene>